<dbReference type="PROSITE" id="PS50262">
    <property type="entry name" value="G_PROTEIN_RECEP_F1_2"/>
    <property type="match status" value="1"/>
</dbReference>
<evidence type="ECO:0000256" key="10">
    <source>
        <dbReference type="SAM" id="Phobius"/>
    </source>
</evidence>
<dbReference type="PANTHER" id="PTHR24249:SF372">
    <property type="entry name" value="G-PROTEIN COUPLED RECEPTORS FAMILY 1 PROFILE DOMAIN-CONTAINING PROTEIN"/>
    <property type="match status" value="1"/>
</dbReference>
<reference evidence="12 13" key="1">
    <citation type="submission" date="2024-04" db="EMBL/GenBank/DDBJ databases">
        <authorList>
            <consortium name="Genoscope - CEA"/>
            <person name="William W."/>
        </authorList>
    </citation>
    <scope>NUCLEOTIDE SEQUENCE [LARGE SCALE GENOMIC DNA]</scope>
</reference>
<evidence type="ECO:0000313" key="12">
    <source>
        <dbReference type="EMBL" id="CAL1535699.1"/>
    </source>
</evidence>
<feature type="transmembrane region" description="Helical" evidence="10">
    <location>
        <begin position="114"/>
        <end position="134"/>
    </location>
</feature>
<evidence type="ECO:0000256" key="8">
    <source>
        <dbReference type="ARBA" id="ARBA00023224"/>
    </source>
</evidence>
<dbReference type="EMBL" id="CAXITT010000208">
    <property type="protein sequence ID" value="CAL1535699.1"/>
    <property type="molecule type" value="Genomic_DNA"/>
</dbReference>
<dbReference type="InterPro" id="IPR017452">
    <property type="entry name" value="GPCR_Rhodpsn_7TM"/>
</dbReference>
<dbReference type="AlphaFoldDB" id="A0AAV2HNR5"/>
<keyword evidence="6 10" id="KW-0472">Membrane</keyword>
<evidence type="ECO:0000256" key="6">
    <source>
        <dbReference type="ARBA" id="ARBA00023136"/>
    </source>
</evidence>
<feature type="non-terminal residue" evidence="12">
    <location>
        <position position="329"/>
    </location>
</feature>
<dbReference type="SUPFAM" id="SSF81321">
    <property type="entry name" value="Family A G protein-coupled receptor-like"/>
    <property type="match status" value="1"/>
</dbReference>
<dbReference type="GO" id="GO:0005886">
    <property type="term" value="C:plasma membrane"/>
    <property type="evidence" value="ECO:0007669"/>
    <property type="project" value="UniProtKB-SubCell"/>
</dbReference>
<gene>
    <name evidence="12" type="ORF">GSLYS_00009659001</name>
</gene>
<proteinExistence type="inferred from homology"/>
<dbReference type="CDD" id="cd00637">
    <property type="entry name" value="7tm_classA_rhodopsin-like"/>
    <property type="match status" value="1"/>
</dbReference>
<comment type="subcellular location">
    <subcellularLocation>
        <location evidence="1">Cell membrane</location>
        <topology evidence="1">Multi-pass membrane protein</topology>
    </subcellularLocation>
</comment>
<feature type="domain" description="G-protein coupled receptors family 1 profile" evidence="11">
    <location>
        <begin position="52"/>
        <end position="314"/>
    </location>
</feature>
<dbReference type="PRINTS" id="PR00237">
    <property type="entry name" value="GPCRRHODOPSN"/>
</dbReference>
<dbReference type="PROSITE" id="PS00237">
    <property type="entry name" value="G_PROTEIN_RECEP_F1_1"/>
    <property type="match status" value="1"/>
</dbReference>
<keyword evidence="2" id="KW-1003">Cell membrane</keyword>
<keyword evidence="7 9" id="KW-0675">Receptor</keyword>
<comment type="caution">
    <text evidence="12">The sequence shown here is derived from an EMBL/GenBank/DDBJ whole genome shotgun (WGS) entry which is preliminary data.</text>
</comment>
<dbReference type="PANTHER" id="PTHR24249">
    <property type="entry name" value="HISTAMINE RECEPTOR-RELATED G-PROTEIN COUPLED RECEPTOR"/>
    <property type="match status" value="1"/>
</dbReference>
<evidence type="ECO:0000313" key="13">
    <source>
        <dbReference type="Proteomes" id="UP001497497"/>
    </source>
</evidence>
<keyword evidence="5 9" id="KW-0297">G-protein coupled receptor</keyword>
<dbReference type="InterPro" id="IPR050569">
    <property type="entry name" value="TAAR"/>
</dbReference>
<feature type="transmembrane region" description="Helical" evidence="10">
    <location>
        <begin position="72"/>
        <end position="94"/>
    </location>
</feature>
<dbReference type="GO" id="GO:0004930">
    <property type="term" value="F:G protein-coupled receptor activity"/>
    <property type="evidence" value="ECO:0007669"/>
    <property type="project" value="UniProtKB-KW"/>
</dbReference>
<evidence type="ECO:0000256" key="3">
    <source>
        <dbReference type="ARBA" id="ARBA00022692"/>
    </source>
</evidence>
<evidence type="ECO:0000256" key="9">
    <source>
        <dbReference type="RuleBase" id="RU000688"/>
    </source>
</evidence>
<name>A0AAV2HNR5_LYMST</name>
<evidence type="ECO:0000259" key="11">
    <source>
        <dbReference type="PROSITE" id="PS50262"/>
    </source>
</evidence>
<evidence type="ECO:0000256" key="4">
    <source>
        <dbReference type="ARBA" id="ARBA00022989"/>
    </source>
</evidence>
<sequence length="329" mass="38474">MLEVSDVMFMIQDAEDASYDNTSLFLEDEDVMIAHYVMVVVCTIYVPIILVSNFIVFWGIFLYPGFQNPNNYLLLSLSIADFLTGCFCLPMYILSYLPFTYKFVFTNKYVCLTWFASIEIGPGGSLANLFFITIDRYIAVLWPLRYPQIVTKPRTIKAVICMWCFISLLAFSPMLFDWNKYDPTLLPLTARCNFHKTLPVWYVVIATFGTVLTTLLICSVLNAQIIYVSRRQVNSFRKRISSFSREQIRNFQNRMNSVKITSYLMLLFIVLLLPYMVLAPFKYYRKFSQKNIEIIRVTTLLLTFTNSIVNAPIYAMFRREYKEVFKVLL</sequence>
<evidence type="ECO:0000256" key="5">
    <source>
        <dbReference type="ARBA" id="ARBA00023040"/>
    </source>
</evidence>
<evidence type="ECO:0000256" key="7">
    <source>
        <dbReference type="ARBA" id="ARBA00023170"/>
    </source>
</evidence>
<evidence type="ECO:0000256" key="2">
    <source>
        <dbReference type="ARBA" id="ARBA00022475"/>
    </source>
</evidence>
<comment type="similarity">
    <text evidence="9">Belongs to the G-protein coupled receptor 1 family.</text>
</comment>
<feature type="transmembrane region" description="Helical" evidence="10">
    <location>
        <begin position="294"/>
        <end position="317"/>
    </location>
</feature>
<feature type="transmembrane region" description="Helical" evidence="10">
    <location>
        <begin position="263"/>
        <end position="282"/>
    </location>
</feature>
<keyword evidence="8 9" id="KW-0807">Transducer</keyword>
<feature type="transmembrane region" description="Helical" evidence="10">
    <location>
        <begin position="33"/>
        <end position="60"/>
    </location>
</feature>
<evidence type="ECO:0000256" key="1">
    <source>
        <dbReference type="ARBA" id="ARBA00004651"/>
    </source>
</evidence>
<keyword evidence="13" id="KW-1185">Reference proteome</keyword>
<protein>
    <recommendedName>
        <fullName evidence="11">G-protein coupled receptors family 1 profile domain-containing protein</fullName>
    </recommendedName>
</protein>
<feature type="transmembrane region" description="Helical" evidence="10">
    <location>
        <begin position="155"/>
        <end position="176"/>
    </location>
</feature>
<dbReference type="Proteomes" id="UP001497497">
    <property type="component" value="Unassembled WGS sequence"/>
</dbReference>
<keyword evidence="4 10" id="KW-1133">Transmembrane helix</keyword>
<dbReference type="Pfam" id="PF00001">
    <property type="entry name" value="7tm_1"/>
    <property type="match status" value="1"/>
</dbReference>
<dbReference type="Gene3D" id="1.20.1070.10">
    <property type="entry name" value="Rhodopsin 7-helix transmembrane proteins"/>
    <property type="match status" value="1"/>
</dbReference>
<keyword evidence="3 9" id="KW-0812">Transmembrane</keyword>
<feature type="transmembrane region" description="Helical" evidence="10">
    <location>
        <begin position="200"/>
        <end position="228"/>
    </location>
</feature>
<accession>A0AAV2HNR5</accession>
<organism evidence="12 13">
    <name type="scientific">Lymnaea stagnalis</name>
    <name type="common">Great pond snail</name>
    <name type="synonym">Helix stagnalis</name>
    <dbReference type="NCBI Taxonomy" id="6523"/>
    <lineage>
        <taxon>Eukaryota</taxon>
        <taxon>Metazoa</taxon>
        <taxon>Spiralia</taxon>
        <taxon>Lophotrochozoa</taxon>
        <taxon>Mollusca</taxon>
        <taxon>Gastropoda</taxon>
        <taxon>Heterobranchia</taxon>
        <taxon>Euthyneura</taxon>
        <taxon>Panpulmonata</taxon>
        <taxon>Hygrophila</taxon>
        <taxon>Lymnaeoidea</taxon>
        <taxon>Lymnaeidae</taxon>
        <taxon>Lymnaea</taxon>
    </lineage>
</organism>
<dbReference type="InterPro" id="IPR000276">
    <property type="entry name" value="GPCR_Rhodpsn"/>
</dbReference>